<gene>
    <name evidence="1" type="ORF">PCASD_12521</name>
</gene>
<dbReference type="InterPro" id="IPR027417">
    <property type="entry name" value="P-loop_NTPase"/>
</dbReference>
<dbReference type="SUPFAM" id="SSF52540">
    <property type="entry name" value="P-loop containing nucleoside triphosphate hydrolases"/>
    <property type="match status" value="1"/>
</dbReference>
<dbReference type="Gene3D" id="3.40.50.300">
    <property type="entry name" value="P-loop containing nucleotide triphosphate hydrolases"/>
    <property type="match status" value="1"/>
</dbReference>
<sequence length="191" mass="21069">MSTNLVNVIDMEQNRLEERVNEGGSPDEVIDPLLIDTEMVGGEDRPNLEIGSNITTVIALNLGNLSVDHDKVMAGPVPDKFTEELASQISCQSKKTQISLTKKILVMDQDTLAQCIVAQSEAFFGNKPKPLQLEAVISLVRDRNTFVLAGTGFGKSRIAELYFNLYPAYKRRTILVLNPLDSLGDNQVHIL</sequence>
<organism evidence="1 2">
    <name type="scientific">Puccinia coronata f. sp. avenae</name>
    <dbReference type="NCBI Taxonomy" id="200324"/>
    <lineage>
        <taxon>Eukaryota</taxon>
        <taxon>Fungi</taxon>
        <taxon>Dikarya</taxon>
        <taxon>Basidiomycota</taxon>
        <taxon>Pucciniomycotina</taxon>
        <taxon>Pucciniomycetes</taxon>
        <taxon>Pucciniales</taxon>
        <taxon>Pucciniaceae</taxon>
        <taxon>Puccinia</taxon>
    </lineage>
</organism>
<evidence type="ECO:0008006" key="3">
    <source>
        <dbReference type="Google" id="ProtNLM"/>
    </source>
</evidence>
<evidence type="ECO:0000313" key="2">
    <source>
        <dbReference type="Proteomes" id="UP000235392"/>
    </source>
</evidence>
<dbReference type="Proteomes" id="UP000235392">
    <property type="component" value="Unassembled WGS sequence"/>
</dbReference>
<evidence type="ECO:0000313" key="1">
    <source>
        <dbReference type="EMBL" id="PLW33733.1"/>
    </source>
</evidence>
<accession>A0A2N5U7J0</accession>
<reference evidence="1 2" key="1">
    <citation type="submission" date="2017-11" db="EMBL/GenBank/DDBJ databases">
        <title>De novo assembly and phasing of dikaryotic genomes from two isolates of Puccinia coronata f. sp. avenae, the causal agent of oat crown rust.</title>
        <authorList>
            <person name="Miller M.E."/>
            <person name="Zhang Y."/>
            <person name="Omidvar V."/>
            <person name="Sperschneider J."/>
            <person name="Schwessinger B."/>
            <person name="Raley C."/>
            <person name="Palmer J.M."/>
            <person name="Garnica D."/>
            <person name="Upadhyaya N."/>
            <person name="Rathjen J."/>
            <person name="Taylor J.M."/>
            <person name="Park R.F."/>
            <person name="Dodds P.N."/>
            <person name="Hirsch C.D."/>
            <person name="Kianian S.F."/>
            <person name="Figueroa M."/>
        </authorList>
    </citation>
    <scope>NUCLEOTIDE SEQUENCE [LARGE SCALE GENOMIC DNA]</scope>
    <source>
        <strain evidence="1">12SD80</strain>
    </source>
</reference>
<dbReference type="AlphaFoldDB" id="A0A2N5U7J0"/>
<name>A0A2N5U7J0_9BASI</name>
<dbReference type="EMBL" id="PGCI01000213">
    <property type="protein sequence ID" value="PLW33733.1"/>
    <property type="molecule type" value="Genomic_DNA"/>
</dbReference>
<comment type="caution">
    <text evidence="1">The sequence shown here is derived from an EMBL/GenBank/DDBJ whole genome shotgun (WGS) entry which is preliminary data.</text>
</comment>
<proteinExistence type="predicted"/>
<protein>
    <recommendedName>
        <fullName evidence="3">DEAD/DEAH box helicase domain-containing protein</fullName>
    </recommendedName>
</protein>